<reference evidence="9" key="1">
    <citation type="journal article" date="2017" name="Nat. Ecol. Evol.">
        <title>Genome expansion and lineage-specific genetic innovations in the forest pathogenic fungi Armillaria.</title>
        <authorList>
            <person name="Sipos G."/>
            <person name="Prasanna A.N."/>
            <person name="Walter M.C."/>
            <person name="O'Connor E."/>
            <person name="Balint B."/>
            <person name="Krizsan K."/>
            <person name="Kiss B."/>
            <person name="Hess J."/>
            <person name="Varga T."/>
            <person name="Slot J."/>
            <person name="Riley R."/>
            <person name="Boka B."/>
            <person name="Rigling D."/>
            <person name="Barry K."/>
            <person name="Lee J."/>
            <person name="Mihaltcheva S."/>
            <person name="LaButti K."/>
            <person name="Lipzen A."/>
            <person name="Waldron R."/>
            <person name="Moloney N.M."/>
            <person name="Sperisen C."/>
            <person name="Kredics L."/>
            <person name="Vagvoelgyi C."/>
            <person name="Patrignani A."/>
            <person name="Fitzpatrick D."/>
            <person name="Nagy I."/>
            <person name="Doyle S."/>
            <person name="Anderson J.B."/>
            <person name="Grigoriev I.V."/>
            <person name="Gueldener U."/>
            <person name="Muensterkoetter M."/>
            <person name="Nagy L.G."/>
        </authorList>
    </citation>
    <scope>NUCLEOTIDE SEQUENCE [LARGE SCALE GENOMIC DNA]</scope>
    <source>
        <strain evidence="9">28-4</strain>
    </source>
</reference>
<dbReference type="PANTHER" id="PTHR42776:SF13">
    <property type="entry name" value="DIPEPTIDYL-PEPTIDASE 5"/>
    <property type="match status" value="1"/>
</dbReference>
<keyword evidence="2" id="KW-0645">Protease</keyword>
<dbReference type="GO" id="GO:0006508">
    <property type="term" value="P:proteolysis"/>
    <property type="evidence" value="ECO:0007669"/>
    <property type="project" value="UniProtKB-KW"/>
</dbReference>
<evidence type="ECO:0000313" key="8">
    <source>
        <dbReference type="EMBL" id="PBK74819.1"/>
    </source>
</evidence>
<keyword evidence="3 6" id="KW-0732">Signal</keyword>
<evidence type="ECO:0000256" key="6">
    <source>
        <dbReference type="SAM" id="SignalP"/>
    </source>
</evidence>
<name>A0A2H3BVE2_9AGAR</name>
<dbReference type="InterPro" id="IPR011042">
    <property type="entry name" value="6-blade_b-propeller_TolB-like"/>
</dbReference>
<keyword evidence="9" id="KW-1185">Reference proteome</keyword>
<gene>
    <name evidence="8" type="ORF">ARMSODRAFT_950873</name>
</gene>
<dbReference type="InterPro" id="IPR001375">
    <property type="entry name" value="Peptidase_S9_cat"/>
</dbReference>
<dbReference type="SUPFAM" id="SSF82171">
    <property type="entry name" value="DPP6 N-terminal domain-like"/>
    <property type="match status" value="1"/>
</dbReference>
<keyword evidence="4 8" id="KW-0378">Hydrolase</keyword>
<dbReference type="FunFam" id="3.40.50.1820:FF:000028">
    <property type="entry name" value="S9 family peptidase"/>
    <property type="match status" value="1"/>
</dbReference>
<evidence type="ECO:0000256" key="1">
    <source>
        <dbReference type="ARBA" id="ARBA00010040"/>
    </source>
</evidence>
<dbReference type="Pfam" id="PF00326">
    <property type="entry name" value="Peptidase_S9"/>
    <property type="match status" value="1"/>
</dbReference>
<evidence type="ECO:0000313" key="9">
    <source>
        <dbReference type="Proteomes" id="UP000218334"/>
    </source>
</evidence>
<dbReference type="GO" id="GO:0004252">
    <property type="term" value="F:serine-type endopeptidase activity"/>
    <property type="evidence" value="ECO:0007669"/>
    <property type="project" value="TreeGrafter"/>
</dbReference>
<organism evidence="8 9">
    <name type="scientific">Armillaria solidipes</name>
    <dbReference type="NCBI Taxonomy" id="1076256"/>
    <lineage>
        <taxon>Eukaryota</taxon>
        <taxon>Fungi</taxon>
        <taxon>Dikarya</taxon>
        <taxon>Basidiomycota</taxon>
        <taxon>Agaricomycotina</taxon>
        <taxon>Agaricomycetes</taxon>
        <taxon>Agaricomycetidae</taxon>
        <taxon>Agaricales</taxon>
        <taxon>Marasmiineae</taxon>
        <taxon>Physalacriaceae</taxon>
        <taxon>Armillaria</taxon>
    </lineage>
</organism>
<evidence type="ECO:0000256" key="2">
    <source>
        <dbReference type="ARBA" id="ARBA00022670"/>
    </source>
</evidence>
<dbReference type="SUPFAM" id="SSF53474">
    <property type="entry name" value="alpha/beta-Hydrolases"/>
    <property type="match status" value="1"/>
</dbReference>
<sequence>MRLTHSLAFLPIVLAAQVHFQAPVSSPVATMNAPSTFAFKEGPDVFSPKDLVGLGRPGTGVANLAGDLLLVPYNQYSSKDKKVHRSIFISPLAGPVRKPFEIPLPKGGEAFWLNGRTIAHVVEGDKKLDIYALDIHYRKQDGDEVGIVSAPNPPTLLGSFPTTTATNFRYSSLSGQLVFSDNVYPDGNLSTVKEQDEAWENRGTTALVYDATYERHWDTWIGPKTTSLFSVRLVQDPDHKWHFGSQFTNILQGTGHSSPVEPFGGTDDFDVSKGQVVYTAKDPELPAAWHTKQNVYIVDILGGKPRELTSGKQGATHNPVFNKDGSKVAWLELDLDGYESDRAKIVIYDLKKDVRYTLTQQWDRSPDSLAFSKTGEFIYFTAGDNAQAKVFVLPLPPTPSKSTTDPDLDAKYVSPVAITNGPSAGGLQSLYYGRLLITQSSYTSPNDVFLVSGLGDLESEIGRSDALVTFGGEIKQITHLTQDALKGKNLSKGESIWFKGAEDKDVQGWILKPKGWKEGETKKWPVVLLIHGGPQSAWEDEWSTRWNPNVFAQQGYFSVLINPTGSTTFGQEFTDGITEDWGGKPFVDLQKGWKYVLDTYPEIDPDRAVAAGASWGGYAINWIQGHPEYGFNFKALVCHDGVFDSNYNGFSTDELFFFNHDWAGRPWEKKSREIIDKYNPSNFVHKWGTPQLLIHGSKDYRLAETESIGVFHALQQQGIPSRLVIFPDENHWVLDHGNSLKWHYEVFRWFDQFVGEKSA</sequence>
<proteinExistence type="inferred from homology"/>
<feature type="chain" id="PRO_5013789707" description="Dipeptidyl-peptidase V" evidence="6">
    <location>
        <begin position="16"/>
        <end position="759"/>
    </location>
</feature>
<evidence type="ECO:0000256" key="5">
    <source>
        <dbReference type="ARBA" id="ARBA00032829"/>
    </source>
</evidence>
<dbReference type="STRING" id="1076256.A0A2H3BVE2"/>
<dbReference type="InterPro" id="IPR029058">
    <property type="entry name" value="AB_hydrolase_fold"/>
</dbReference>
<feature type="domain" description="Peptidase S9 prolyl oligopeptidase catalytic" evidence="7">
    <location>
        <begin position="542"/>
        <end position="755"/>
    </location>
</feature>
<dbReference type="EMBL" id="KZ293418">
    <property type="protein sequence ID" value="PBK74819.1"/>
    <property type="molecule type" value="Genomic_DNA"/>
</dbReference>
<evidence type="ECO:0000256" key="3">
    <source>
        <dbReference type="ARBA" id="ARBA00022729"/>
    </source>
</evidence>
<feature type="signal peptide" evidence="6">
    <location>
        <begin position="1"/>
        <end position="15"/>
    </location>
</feature>
<protein>
    <recommendedName>
        <fullName evidence="5">Dipeptidyl-peptidase V</fullName>
    </recommendedName>
</protein>
<evidence type="ECO:0000259" key="7">
    <source>
        <dbReference type="Pfam" id="PF00326"/>
    </source>
</evidence>
<dbReference type="AlphaFoldDB" id="A0A2H3BVE2"/>
<dbReference type="Proteomes" id="UP000218334">
    <property type="component" value="Unassembled WGS sequence"/>
</dbReference>
<evidence type="ECO:0000256" key="4">
    <source>
        <dbReference type="ARBA" id="ARBA00022801"/>
    </source>
</evidence>
<comment type="similarity">
    <text evidence="1">Belongs to the peptidase S9C family.</text>
</comment>
<dbReference type="PANTHER" id="PTHR42776">
    <property type="entry name" value="SERINE PEPTIDASE S9 FAMILY MEMBER"/>
    <property type="match status" value="1"/>
</dbReference>
<dbReference type="Gene3D" id="2.120.10.30">
    <property type="entry name" value="TolB, C-terminal domain"/>
    <property type="match status" value="1"/>
</dbReference>
<dbReference type="Gene3D" id="3.40.50.1820">
    <property type="entry name" value="alpha/beta hydrolase"/>
    <property type="match status" value="1"/>
</dbReference>
<accession>A0A2H3BVE2</accession>